<dbReference type="EMBL" id="KI669501">
    <property type="protein sequence ID" value="OCF34241.1"/>
    <property type="molecule type" value="Genomic_DNA"/>
</dbReference>
<feature type="compositionally biased region" description="Basic and acidic residues" evidence="3">
    <location>
        <begin position="376"/>
        <end position="387"/>
    </location>
</feature>
<dbReference type="AlphaFoldDB" id="A0A1B9GT71"/>
<evidence type="ECO:0000259" key="4">
    <source>
        <dbReference type="Pfam" id="PF00808"/>
    </source>
</evidence>
<dbReference type="SUPFAM" id="SSF47113">
    <property type="entry name" value="Histone-fold"/>
    <property type="match status" value="1"/>
</dbReference>
<feature type="compositionally biased region" description="Acidic residues" evidence="3">
    <location>
        <begin position="248"/>
        <end position="265"/>
    </location>
</feature>
<accession>A0A1B9GT71</accession>
<feature type="region of interest" description="Disordered" evidence="3">
    <location>
        <begin position="179"/>
        <end position="387"/>
    </location>
</feature>
<comment type="subcellular location">
    <subcellularLocation>
        <location evidence="1">Nucleus</location>
    </subcellularLocation>
</comment>
<keyword evidence="6" id="KW-1185">Reference proteome</keyword>
<keyword evidence="2" id="KW-0539">Nucleus</keyword>
<evidence type="ECO:0000313" key="6">
    <source>
        <dbReference type="Proteomes" id="UP000092666"/>
    </source>
</evidence>
<dbReference type="Gene3D" id="1.10.20.10">
    <property type="entry name" value="Histone, subunit A"/>
    <property type="match status" value="1"/>
</dbReference>
<dbReference type="PANTHER" id="PTHR10252:SF54">
    <property type="entry name" value="CHROMATIN ACCESSIBILITY COMPLEX PROTEIN 1"/>
    <property type="match status" value="1"/>
</dbReference>
<feature type="domain" description="Transcription factor CBF/NF-Y/archaeal histone" evidence="4">
    <location>
        <begin position="92"/>
        <end position="155"/>
    </location>
</feature>
<dbReference type="PANTHER" id="PTHR10252">
    <property type="entry name" value="HISTONE-LIKE TRANSCRIPTION FACTOR CCAAT-RELATED"/>
    <property type="match status" value="1"/>
</dbReference>
<feature type="region of interest" description="Disordered" evidence="3">
    <location>
        <begin position="1"/>
        <end position="87"/>
    </location>
</feature>
<organism evidence="5 6">
    <name type="scientific">Kwoniella heveanensis BCC8398</name>
    <dbReference type="NCBI Taxonomy" id="1296120"/>
    <lineage>
        <taxon>Eukaryota</taxon>
        <taxon>Fungi</taxon>
        <taxon>Dikarya</taxon>
        <taxon>Basidiomycota</taxon>
        <taxon>Agaricomycotina</taxon>
        <taxon>Tremellomycetes</taxon>
        <taxon>Tremellales</taxon>
        <taxon>Cryptococcaceae</taxon>
        <taxon>Kwoniella</taxon>
    </lineage>
</organism>
<reference evidence="6" key="2">
    <citation type="submission" date="2013-12" db="EMBL/GenBank/DDBJ databases">
        <title>Evolution of pathogenesis and genome organization in the Tremellales.</title>
        <authorList>
            <person name="Cuomo C."/>
            <person name="Litvintseva A."/>
            <person name="Heitman J."/>
            <person name="Chen Y."/>
            <person name="Sun S."/>
            <person name="Springer D."/>
            <person name="Dromer F."/>
            <person name="Young S."/>
            <person name="Zeng Q."/>
            <person name="Chapman S."/>
            <person name="Gujja S."/>
            <person name="Saif S."/>
            <person name="Birren B."/>
        </authorList>
    </citation>
    <scope>NUCLEOTIDE SEQUENCE [LARGE SCALE GENOMIC DNA]</scope>
    <source>
        <strain evidence="6">BCC8398</strain>
    </source>
</reference>
<dbReference type="InterPro" id="IPR050568">
    <property type="entry name" value="Transcr_DNA_Rep_Reg"/>
</dbReference>
<dbReference type="GO" id="GO:0008623">
    <property type="term" value="C:CHRAC"/>
    <property type="evidence" value="ECO:0007669"/>
    <property type="project" value="TreeGrafter"/>
</dbReference>
<dbReference type="InterPro" id="IPR009072">
    <property type="entry name" value="Histone-fold"/>
</dbReference>
<proteinExistence type="predicted"/>
<feature type="compositionally biased region" description="Polar residues" evidence="3">
    <location>
        <begin position="189"/>
        <end position="207"/>
    </location>
</feature>
<protein>
    <submittedName>
        <fullName evidence="5">DNA polymerase epsilon p12 subunit</fullName>
    </submittedName>
</protein>
<dbReference type="CDD" id="cd23645">
    <property type="entry name" value="HFD_Dpb3-like"/>
    <property type="match status" value="1"/>
</dbReference>
<dbReference type="GO" id="GO:0046982">
    <property type="term" value="F:protein heterodimerization activity"/>
    <property type="evidence" value="ECO:0007669"/>
    <property type="project" value="InterPro"/>
</dbReference>
<dbReference type="FunFam" id="1.10.20.10:FF:000137">
    <property type="entry name" value="DNA polymerase epsilon p12 subunit"/>
    <property type="match status" value="1"/>
</dbReference>
<feature type="compositionally biased region" description="Basic and acidic residues" evidence="3">
    <location>
        <begin position="14"/>
        <end position="29"/>
    </location>
</feature>
<sequence>MEVEYESSPVIGQHEGEREQEVDPEHEGAGDASVAEGGFSFRPGADAGGDSEGEGEGEGEGEEDEQAGASKTAPKKQKPRQSLAEKQLGTTLFPISRIKRIVKADKELENMSNEAVFMVAVATEYFVKHFMEEGYTKARLEKRKIVNYKDLASVVARSEEFDFLKDVIPTPISMSEALERRKQKLSGEENPSSNAEDASFAQQTQAMNDEDLPPLAPSTNPLFPNAIMKRPPNTHAKTAIFKPAPTEGEGEDVGEGEIDGQEEGDGAGAESSEEAKRASPEPASAPVSSTERKKPRVSATTAGTPVTPKVVSGKSAPTPQSISHSHGTRAARRSLANTDVDMGEVNEVRSVDLTQEQGEEQEPSRRVSEAVGYRHAGGDKPEDERTE</sequence>
<feature type="compositionally biased region" description="Polar residues" evidence="3">
    <location>
        <begin position="315"/>
        <end position="325"/>
    </location>
</feature>
<name>A0A1B9GT71_9TREE</name>
<evidence type="ECO:0000313" key="5">
    <source>
        <dbReference type="EMBL" id="OCF34241.1"/>
    </source>
</evidence>
<dbReference type="STRING" id="1296120.A0A1B9GT71"/>
<evidence type="ECO:0000256" key="3">
    <source>
        <dbReference type="SAM" id="MobiDB-lite"/>
    </source>
</evidence>
<evidence type="ECO:0000256" key="2">
    <source>
        <dbReference type="ARBA" id="ARBA00023242"/>
    </source>
</evidence>
<reference evidence="5 6" key="1">
    <citation type="submission" date="2013-07" db="EMBL/GenBank/DDBJ databases">
        <title>The Genome Sequence of Cryptococcus heveanensis BCC8398.</title>
        <authorList>
            <consortium name="The Broad Institute Genome Sequencing Platform"/>
            <person name="Cuomo C."/>
            <person name="Litvintseva A."/>
            <person name="Chen Y."/>
            <person name="Heitman J."/>
            <person name="Sun S."/>
            <person name="Springer D."/>
            <person name="Dromer F."/>
            <person name="Young S.K."/>
            <person name="Zeng Q."/>
            <person name="Gargeya S."/>
            <person name="Fitzgerald M."/>
            <person name="Abouelleil A."/>
            <person name="Alvarado L."/>
            <person name="Berlin A.M."/>
            <person name="Chapman S.B."/>
            <person name="Dewar J."/>
            <person name="Goldberg J."/>
            <person name="Griggs A."/>
            <person name="Gujja S."/>
            <person name="Hansen M."/>
            <person name="Howarth C."/>
            <person name="Imamovic A."/>
            <person name="Larimer J."/>
            <person name="McCowan C."/>
            <person name="Murphy C."/>
            <person name="Pearson M."/>
            <person name="Priest M."/>
            <person name="Roberts A."/>
            <person name="Saif S."/>
            <person name="Shea T."/>
            <person name="Sykes S."/>
            <person name="Wortman J."/>
            <person name="Nusbaum C."/>
            <person name="Birren B."/>
        </authorList>
    </citation>
    <scope>NUCLEOTIDE SEQUENCE [LARGE SCALE GENOMIC DNA]</scope>
    <source>
        <strain evidence="5 6">BCC8398</strain>
    </source>
</reference>
<dbReference type="GO" id="GO:0006261">
    <property type="term" value="P:DNA-templated DNA replication"/>
    <property type="evidence" value="ECO:0007669"/>
    <property type="project" value="TreeGrafter"/>
</dbReference>
<feature type="compositionally biased region" description="Acidic residues" evidence="3">
    <location>
        <begin position="49"/>
        <end position="66"/>
    </location>
</feature>
<dbReference type="InterPro" id="IPR003958">
    <property type="entry name" value="CBFA_NFYB_domain"/>
</dbReference>
<feature type="compositionally biased region" description="Low complexity" evidence="3">
    <location>
        <begin position="280"/>
        <end position="289"/>
    </location>
</feature>
<evidence type="ECO:0000256" key="1">
    <source>
        <dbReference type="ARBA" id="ARBA00004123"/>
    </source>
</evidence>
<dbReference type="Pfam" id="PF00808">
    <property type="entry name" value="CBFD_NFYB_HMF"/>
    <property type="match status" value="1"/>
</dbReference>
<dbReference type="Proteomes" id="UP000092666">
    <property type="component" value="Unassembled WGS sequence"/>
</dbReference>
<dbReference type="OrthoDB" id="636685at2759"/>
<gene>
    <name evidence="5" type="ORF">I316_04194</name>
</gene>